<evidence type="ECO:0000256" key="3">
    <source>
        <dbReference type="ARBA" id="ARBA00012098"/>
    </source>
</evidence>
<keyword evidence="9" id="KW-1185">Reference proteome</keyword>
<evidence type="ECO:0000256" key="7">
    <source>
        <dbReference type="ARBA" id="ARBA00033311"/>
    </source>
</evidence>
<evidence type="ECO:0000256" key="1">
    <source>
        <dbReference type="ARBA" id="ARBA00001298"/>
    </source>
</evidence>
<protein>
    <recommendedName>
        <fullName evidence="4">dTDP-4-dehydrorhamnose 3,5-epimerase</fullName>
        <ecNumber evidence="3">5.1.3.13</ecNumber>
    </recommendedName>
    <alternativeName>
        <fullName evidence="6">Thymidine diphospho-4-keto-rhamnose 3,5-epimerase</fullName>
    </alternativeName>
    <alternativeName>
        <fullName evidence="5">dTDP-4-keto-6-deoxyglucose 3,5-epimerase</fullName>
    </alternativeName>
    <alternativeName>
        <fullName evidence="7">dTDP-6-deoxy-D-xylo-4-hexulose 3,5-epimerase</fullName>
    </alternativeName>
</protein>
<dbReference type="InterPro" id="IPR011051">
    <property type="entry name" value="RmlC_Cupin_sf"/>
</dbReference>
<dbReference type="EC" id="5.1.3.13" evidence="3"/>
<dbReference type="EMBL" id="SPMY01000007">
    <property type="protein sequence ID" value="NMQ26759.1"/>
    <property type="molecule type" value="Genomic_DNA"/>
</dbReference>
<dbReference type="RefSeq" id="WP_169065208.1">
    <property type="nucleotide sequence ID" value="NZ_SPMY01000007.1"/>
</dbReference>
<comment type="function">
    <text evidence="2">Catalyzes the epimerization of the C3' and C5'positions of dTDP-6-deoxy-D-xylo-4-hexulose, forming dTDP-6-deoxy-L-lyxo-4-hexulose.</text>
</comment>
<dbReference type="InterPro" id="IPR014710">
    <property type="entry name" value="RmlC-like_jellyroll"/>
</dbReference>
<proteinExistence type="predicted"/>
<accession>A0ABX1TR94</accession>
<reference evidence="8 9" key="1">
    <citation type="submission" date="2019-03" db="EMBL/GenBank/DDBJ databases">
        <title>Metabolic reconstructions from genomes of highly enriched 'Candidatus Accumulibacter' and 'Candidatus Competibacter' bioreactor populations.</title>
        <authorList>
            <person name="Annavajhala M.K."/>
            <person name="Welles L."/>
            <person name="Abbas B."/>
            <person name="Sorokin D."/>
            <person name="Park H."/>
            <person name="Van Loosdrecht M."/>
            <person name="Chandran K."/>
        </authorList>
    </citation>
    <scope>NUCLEOTIDE SEQUENCE [LARGE SCALE GENOMIC DNA]</scope>
    <source>
        <strain evidence="8 9">SBR_S</strain>
    </source>
</reference>
<name>A0ABX1TR94_9PROT</name>
<dbReference type="Pfam" id="PF00908">
    <property type="entry name" value="dTDP_sugar_isom"/>
    <property type="match status" value="1"/>
</dbReference>
<comment type="caution">
    <text evidence="8">The sequence shown here is derived from an EMBL/GenBank/DDBJ whole genome shotgun (WGS) entry which is preliminary data.</text>
</comment>
<evidence type="ECO:0000256" key="5">
    <source>
        <dbReference type="ARBA" id="ARBA00029758"/>
    </source>
</evidence>
<dbReference type="SUPFAM" id="SSF51182">
    <property type="entry name" value="RmlC-like cupins"/>
    <property type="match status" value="1"/>
</dbReference>
<dbReference type="Proteomes" id="UP000749010">
    <property type="component" value="Unassembled WGS sequence"/>
</dbReference>
<dbReference type="Gene3D" id="2.60.120.10">
    <property type="entry name" value="Jelly Rolls"/>
    <property type="match status" value="1"/>
</dbReference>
<organism evidence="8 9">
    <name type="scientific">Candidatus Accumulibacter phosphatis</name>
    <dbReference type="NCBI Taxonomy" id="327160"/>
    <lineage>
        <taxon>Bacteria</taxon>
        <taxon>Pseudomonadati</taxon>
        <taxon>Pseudomonadota</taxon>
        <taxon>Betaproteobacteria</taxon>
        <taxon>Candidatus Accumulibacter</taxon>
    </lineage>
</organism>
<evidence type="ECO:0000256" key="4">
    <source>
        <dbReference type="ARBA" id="ARBA00019595"/>
    </source>
</evidence>
<evidence type="ECO:0000256" key="2">
    <source>
        <dbReference type="ARBA" id="ARBA00001997"/>
    </source>
</evidence>
<evidence type="ECO:0000256" key="6">
    <source>
        <dbReference type="ARBA" id="ARBA00031424"/>
    </source>
</evidence>
<evidence type="ECO:0000313" key="8">
    <source>
        <dbReference type="EMBL" id="NMQ26759.1"/>
    </source>
</evidence>
<gene>
    <name evidence="8" type="ORF">E4Q23_02700</name>
</gene>
<dbReference type="InterPro" id="IPR000888">
    <property type="entry name" value="RmlC-like"/>
</dbReference>
<comment type="catalytic activity">
    <reaction evidence="1">
        <text>dTDP-4-dehydro-6-deoxy-alpha-D-glucose = dTDP-4-dehydro-beta-L-rhamnose</text>
        <dbReference type="Rhea" id="RHEA:16969"/>
        <dbReference type="ChEBI" id="CHEBI:57649"/>
        <dbReference type="ChEBI" id="CHEBI:62830"/>
        <dbReference type="EC" id="5.1.3.13"/>
    </reaction>
</comment>
<evidence type="ECO:0000313" key="9">
    <source>
        <dbReference type="Proteomes" id="UP000749010"/>
    </source>
</evidence>
<sequence>MLQSFFKKTTNYWAPEFERRIAWNDPLIDLQWPVHNDPSLSVKDQQANKLAEAEHFA</sequence>